<evidence type="ECO:0000256" key="8">
    <source>
        <dbReference type="ARBA" id="ARBA00023274"/>
    </source>
</evidence>
<keyword evidence="2" id="KW-0479">Metal-binding</keyword>
<comment type="similarity">
    <text evidence="1">Belongs to the eukaryotic ribosomal protein eL37 family.</text>
</comment>
<keyword evidence="7" id="KW-0689">Ribosomal protein</keyword>
<sequence>MEREREALGRGETRHTLCVRCGCRSFHLQKSRYGACTYPALCMYIEGGGNDELAVAPNLGGGWVPVAAQI</sequence>
<dbReference type="InterPro" id="IPR011331">
    <property type="entry name" value="Ribosomal_eL37/eL43"/>
</dbReference>
<evidence type="ECO:0000313" key="9">
    <source>
        <dbReference type="EMBL" id="KAL0412069.1"/>
    </source>
</evidence>
<accession>A0AAW2U5F8</accession>
<gene>
    <name evidence="9" type="ORF">Slati_3796600</name>
</gene>
<dbReference type="GO" id="GO:0006412">
    <property type="term" value="P:translation"/>
    <property type="evidence" value="ECO:0007669"/>
    <property type="project" value="InterPro"/>
</dbReference>
<dbReference type="GO" id="GO:0003735">
    <property type="term" value="F:structural constituent of ribosome"/>
    <property type="evidence" value="ECO:0007669"/>
    <property type="project" value="InterPro"/>
</dbReference>
<proteinExistence type="inferred from homology"/>
<evidence type="ECO:0000256" key="5">
    <source>
        <dbReference type="ARBA" id="ARBA00022833"/>
    </source>
</evidence>
<evidence type="ECO:0000256" key="4">
    <source>
        <dbReference type="ARBA" id="ARBA00022771"/>
    </source>
</evidence>
<keyword evidence="5" id="KW-0862">Zinc</keyword>
<dbReference type="AlphaFoldDB" id="A0AAW2U5F8"/>
<protein>
    <submittedName>
        <fullName evidence="9">Uncharacterized protein</fullName>
    </submittedName>
</protein>
<evidence type="ECO:0000256" key="6">
    <source>
        <dbReference type="ARBA" id="ARBA00022884"/>
    </source>
</evidence>
<keyword evidence="6" id="KW-0694">RNA-binding</keyword>
<comment type="caution">
    <text evidence="9">The sequence shown here is derived from an EMBL/GenBank/DDBJ whole genome shotgun (WGS) entry which is preliminary data.</text>
</comment>
<dbReference type="GO" id="GO:1990904">
    <property type="term" value="C:ribonucleoprotein complex"/>
    <property type="evidence" value="ECO:0007669"/>
    <property type="project" value="UniProtKB-KW"/>
</dbReference>
<keyword evidence="4" id="KW-0863">Zinc-finger</keyword>
<evidence type="ECO:0000256" key="3">
    <source>
        <dbReference type="ARBA" id="ARBA00022730"/>
    </source>
</evidence>
<reference evidence="9" key="1">
    <citation type="submission" date="2020-06" db="EMBL/GenBank/DDBJ databases">
        <authorList>
            <person name="Li T."/>
            <person name="Hu X."/>
            <person name="Zhang T."/>
            <person name="Song X."/>
            <person name="Zhang H."/>
            <person name="Dai N."/>
            <person name="Sheng W."/>
            <person name="Hou X."/>
            <person name="Wei L."/>
        </authorList>
    </citation>
    <scope>NUCLEOTIDE SEQUENCE</scope>
    <source>
        <strain evidence="9">KEN1</strain>
        <tissue evidence="9">Leaf</tissue>
    </source>
</reference>
<evidence type="ECO:0000256" key="2">
    <source>
        <dbReference type="ARBA" id="ARBA00022723"/>
    </source>
</evidence>
<dbReference type="GO" id="GO:0005840">
    <property type="term" value="C:ribosome"/>
    <property type="evidence" value="ECO:0007669"/>
    <property type="project" value="UniProtKB-KW"/>
</dbReference>
<keyword evidence="8" id="KW-0687">Ribonucleoprotein</keyword>
<dbReference type="Pfam" id="PF01907">
    <property type="entry name" value="Ribosomal_L37e"/>
    <property type="match status" value="1"/>
</dbReference>
<evidence type="ECO:0000256" key="1">
    <source>
        <dbReference type="ARBA" id="ARBA00009805"/>
    </source>
</evidence>
<dbReference type="EMBL" id="JACGWN010000013">
    <property type="protein sequence ID" value="KAL0412069.1"/>
    <property type="molecule type" value="Genomic_DNA"/>
</dbReference>
<organism evidence="9">
    <name type="scientific">Sesamum latifolium</name>
    <dbReference type="NCBI Taxonomy" id="2727402"/>
    <lineage>
        <taxon>Eukaryota</taxon>
        <taxon>Viridiplantae</taxon>
        <taxon>Streptophyta</taxon>
        <taxon>Embryophyta</taxon>
        <taxon>Tracheophyta</taxon>
        <taxon>Spermatophyta</taxon>
        <taxon>Magnoliopsida</taxon>
        <taxon>eudicotyledons</taxon>
        <taxon>Gunneridae</taxon>
        <taxon>Pentapetalae</taxon>
        <taxon>asterids</taxon>
        <taxon>lamiids</taxon>
        <taxon>Lamiales</taxon>
        <taxon>Pedaliaceae</taxon>
        <taxon>Sesamum</taxon>
    </lineage>
</organism>
<dbReference type="GO" id="GO:0019843">
    <property type="term" value="F:rRNA binding"/>
    <property type="evidence" value="ECO:0007669"/>
    <property type="project" value="UniProtKB-KW"/>
</dbReference>
<reference evidence="9" key="2">
    <citation type="journal article" date="2024" name="Plant">
        <title>Genomic evolution and insights into agronomic trait innovations of Sesamum species.</title>
        <authorList>
            <person name="Miao H."/>
            <person name="Wang L."/>
            <person name="Qu L."/>
            <person name="Liu H."/>
            <person name="Sun Y."/>
            <person name="Le M."/>
            <person name="Wang Q."/>
            <person name="Wei S."/>
            <person name="Zheng Y."/>
            <person name="Lin W."/>
            <person name="Duan Y."/>
            <person name="Cao H."/>
            <person name="Xiong S."/>
            <person name="Wang X."/>
            <person name="Wei L."/>
            <person name="Li C."/>
            <person name="Ma Q."/>
            <person name="Ju M."/>
            <person name="Zhao R."/>
            <person name="Li G."/>
            <person name="Mu C."/>
            <person name="Tian Q."/>
            <person name="Mei H."/>
            <person name="Zhang T."/>
            <person name="Gao T."/>
            <person name="Zhang H."/>
        </authorList>
    </citation>
    <scope>NUCLEOTIDE SEQUENCE</scope>
    <source>
        <strain evidence="9">KEN1</strain>
    </source>
</reference>
<dbReference type="Gene3D" id="2.20.25.30">
    <property type="match status" value="1"/>
</dbReference>
<evidence type="ECO:0000256" key="7">
    <source>
        <dbReference type="ARBA" id="ARBA00022980"/>
    </source>
</evidence>
<dbReference type="InterPro" id="IPR001569">
    <property type="entry name" value="Ribosomal_eL37"/>
</dbReference>
<keyword evidence="3" id="KW-0699">rRNA-binding</keyword>
<dbReference type="GO" id="GO:0008270">
    <property type="term" value="F:zinc ion binding"/>
    <property type="evidence" value="ECO:0007669"/>
    <property type="project" value="UniProtKB-KW"/>
</dbReference>
<name>A0AAW2U5F8_9LAMI</name>
<dbReference type="SUPFAM" id="SSF57829">
    <property type="entry name" value="Zn-binding ribosomal proteins"/>
    <property type="match status" value="1"/>
</dbReference>
<dbReference type="InterPro" id="IPR011332">
    <property type="entry name" value="Ribosomal_zn-bd"/>
</dbReference>